<dbReference type="EMBL" id="CAJOBC010005239">
    <property type="protein sequence ID" value="CAF3856863.1"/>
    <property type="molecule type" value="Genomic_DNA"/>
</dbReference>
<feature type="compositionally biased region" description="Polar residues" evidence="1">
    <location>
        <begin position="11"/>
        <end position="55"/>
    </location>
</feature>
<gene>
    <name evidence="2" type="ORF">GPM918_LOCUS18278</name>
    <name evidence="3" type="ORF">SRO942_LOCUS18275</name>
</gene>
<evidence type="ECO:0000313" key="3">
    <source>
        <dbReference type="EMBL" id="CAF3856863.1"/>
    </source>
</evidence>
<dbReference type="EMBL" id="CAJNOQ010005239">
    <property type="protein sequence ID" value="CAF1091380.1"/>
    <property type="molecule type" value="Genomic_DNA"/>
</dbReference>
<dbReference type="AlphaFoldDB" id="A0A814NDP2"/>
<dbReference type="OrthoDB" id="10042966at2759"/>
<evidence type="ECO:0000313" key="2">
    <source>
        <dbReference type="EMBL" id="CAF1091380.1"/>
    </source>
</evidence>
<organism evidence="2 4">
    <name type="scientific">Didymodactylos carnosus</name>
    <dbReference type="NCBI Taxonomy" id="1234261"/>
    <lineage>
        <taxon>Eukaryota</taxon>
        <taxon>Metazoa</taxon>
        <taxon>Spiralia</taxon>
        <taxon>Gnathifera</taxon>
        <taxon>Rotifera</taxon>
        <taxon>Eurotatoria</taxon>
        <taxon>Bdelloidea</taxon>
        <taxon>Philodinida</taxon>
        <taxon>Philodinidae</taxon>
        <taxon>Didymodactylos</taxon>
    </lineage>
</organism>
<reference evidence="2" key="1">
    <citation type="submission" date="2021-02" db="EMBL/GenBank/DDBJ databases">
        <authorList>
            <person name="Nowell W R."/>
        </authorList>
    </citation>
    <scope>NUCLEOTIDE SEQUENCE</scope>
</reference>
<evidence type="ECO:0000313" key="4">
    <source>
        <dbReference type="Proteomes" id="UP000663829"/>
    </source>
</evidence>
<proteinExistence type="predicted"/>
<name>A0A814NDP2_9BILA</name>
<dbReference type="Proteomes" id="UP000663829">
    <property type="component" value="Unassembled WGS sequence"/>
</dbReference>
<sequence>MSKNFMCMETNLESQSESARNTATSLHSKIQNAQQSYKTLPKSEPTSNNQPSDTLPETEEIIFLRLDPYLEGEEREKYKNLAAPSLWKFYHNANDCENLLRSECRGKHVFLISSGQLGQQLVPTVHDLPQLTAVYIHCGDIDRHQKWSRNFKKVKLVCWDDGKELFSHLFKDVIQLHIDIGDKYMREKKRPEAVDSYSEAMLKYEEVLTEKDPDFKSLVDKLLKKMA</sequence>
<keyword evidence="4" id="KW-1185">Reference proteome</keyword>
<evidence type="ECO:0000256" key="1">
    <source>
        <dbReference type="SAM" id="MobiDB-lite"/>
    </source>
</evidence>
<protein>
    <submittedName>
        <fullName evidence="2">Uncharacterized protein</fullName>
    </submittedName>
</protein>
<comment type="caution">
    <text evidence="2">The sequence shown here is derived from an EMBL/GenBank/DDBJ whole genome shotgun (WGS) entry which is preliminary data.</text>
</comment>
<dbReference type="Proteomes" id="UP000681722">
    <property type="component" value="Unassembled WGS sequence"/>
</dbReference>
<feature type="region of interest" description="Disordered" evidence="1">
    <location>
        <begin position="9"/>
        <end position="57"/>
    </location>
</feature>
<accession>A0A814NDP2</accession>